<sequence>MMELLQTILWALVALGVLVTFHEFGHFWVARRCGVRVERFSVGFGKRLVSWYDKHGTEFTVAAIPLGGYVKMLDEREGPVDEDMLDQAFNRKSVWQRIAIAAAGPIANFILAIFLFWLVFLGGTAGPAPIVDKVTPGSLADMAGLEPRQEIVALDGHATPTWQALNWRLAKRLGDTGEMEFTVRYPDSHLEYEMVADINRWLSGKEVPDPLAEIGIELYRPPATMRLAVIAPDSPAEKAGLRAGDTVVSSDGQPFTTWEDWTAYIRERAGKAISVGVERDGETVTLEVTPIEHKLESGEVVGRIGVGPFGTPWPEEMIRRYEYGIGGALLKGLNETWEKTAFTLAGLKKLIFGEISPKNLSGPITIAKVAGTSAESGWQSFLGLLALLSISLGVLNLLPIPVLDGGHLLYYFVEAIRGKPVSERTQIIGLQIGMAMIIGIMMLALYNDITRL</sequence>
<proteinExistence type="inferred from homology"/>
<evidence type="ECO:0000256" key="10">
    <source>
        <dbReference type="ARBA" id="ARBA00023136"/>
    </source>
</evidence>
<keyword evidence="11" id="KW-0479">Metal-binding</keyword>
<gene>
    <name evidence="13" type="primary">rseP</name>
    <name evidence="13" type="ORF">MNKW57_18320</name>
</gene>
<keyword evidence="6 11" id="KW-0378">Hydrolase</keyword>
<evidence type="ECO:0000256" key="7">
    <source>
        <dbReference type="ARBA" id="ARBA00022833"/>
    </source>
</evidence>
<keyword evidence="14" id="KW-1185">Reference proteome</keyword>
<dbReference type="Gene3D" id="2.30.42.10">
    <property type="match status" value="2"/>
</dbReference>
<dbReference type="InterPro" id="IPR004387">
    <property type="entry name" value="Pept_M50_Zn"/>
</dbReference>
<dbReference type="NCBIfam" id="TIGR00054">
    <property type="entry name" value="RIP metalloprotease RseP"/>
    <property type="match status" value="1"/>
</dbReference>
<dbReference type="EMBL" id="BSYJ01000003">
    <property type="protein sequence ID" value="GMG87511.1"/>
    <property type="molecule type" value="Genomic_DNA"/>
</dbReference>
<comment type="subcellular location">
    <subcellularLocation>
        <location evidence="2">Membrane</location>
        <topology evidence="2">Multi-pass membrane protein</topology>
    </subcellularLocation>
</comment>
<dbReference type="Proteomes" id="UP001224392">
    <property type="component" value="Unassembled WGS sequence"/>
</dbReference>
<dbReference type="PANTHER" id="PTHR42837:SF2">
    <property type="entry name" value="MEMBRANE METALLOPROTEASE ARASP2, CHLOROPLASTIC-RELATED"/>
    <property type="match status" value="1"/>
</dbReference>
<evidence type="ECO:0000256" key="8">
    <source>
        <dbReference type="ARBA" id="ARBA00022989"/>
    </source>
</evidence>
<accession>A0ABQ6LZM3</accession>
<evidence type="ECO:0000256" key="3">
    <source>
        <dbReference type="ARBA" id="ARBA00007931"/>
    </source>
</evidence>
<keyword evidence="9 11" id="KW-0482">Metalloprotease</keyword>
<evidence type="ECO:0000256" key="6">
    <source>
        <dbReference type="ARBA" id="ARBA00022801"/>
    </source>
</evidence>
<dbReference type="Pfam" id="PF17820">
    <property type="entry name" value="PDZ_6"/>
    <property type="match status" value="1"/>
</dbReference>
<feature type="domain" description="PDZ" evidence="12">
    <location>
        <begin position="195"/>
        <end position="292"/>
    </location>
</feature>
<dbReference type="InterPro" id="IPR001478">
    <property type="entry name" value="PDZ"/>
</dbReference>
<evidence type="ECO:0000256" key="5">
    <source>
        <dbReference type="ARBA" id="ARBA00022692"/>
    </source>
</evidence>
<keyword evidence="8 11" id="KW-1133">Transmembrane helix</keyword>
<comment type="cofactor">
    <cofactor evidence="1 11">
        <name>Zn(2+)</name>
        <dbReference type="ChEBI" id="CHEBI:29105"/>
    </cofactor>
</comment>
<dbReference type="InterPro" id="IPR041489">
    <property type="entry name" value="PDZ_6"/>
</dbReference>
<dbReference type="Pfam" id="PF02163">
    <property type="entry name" value="Peptidase_M50"/>
    <property type="match status" value="1"/>
</dbReference>
<keyword evidence="7 11" id="KW-0862">Zinc</keyword>
<feature type="transmembrane region" description="Helical" evidence="11">
    <location>
        <begin position="427"/>
        <end position="446"/>
    </location>
</feature>
<dbReference type="SUPFAM" id="SSF50156">
    <property type="entry name" value="PDZ domain-like"/>
    <property type="match status" value="2"/>
</dbReference>
<feature type="transmembrane region" description="Helical" evidence="11">
    <location>
        <begin position="98"/>
        <end position="120"/>
    </location>
</feature>
<dbReference type="EC" id="3.4.24.-" evidence="11"/>
<keyword evidence="10 11" id="KW-0472">Membrane</keyword>
<evidence type="ECO:0000256" key="1">
    <source>
        <dbReference type="ARBA" id="ARBA00001947"/>
    </source>
</evidence>
<evidence type="ECO:0000313" key="13">
    <source>
        <dbReference type="EMBL" id="GMG87511.1"/>
    </source>
</evidence>
<organism evidence="13 14">
    <name type="scientific">Biformimicrobium ophioploci</name>
    <dbReference type="NCBI Taxonomy" id="3036711"/>
    <lineage>
        <taxon>Bacteria</taxon>
        <taxon>Pseudomonadati</taxon>
        <taxon>Pseudomonadota</taxon>
        <taxon>Gammaproteobacteria</taxon>
        <taxon>Cellvibrionales</taxon>
        <taxon>Microbulbiferaceae</taxon>
        <taxon>Biformimicrobium</taxon>
    </lineage>
</organism>
<dbReference type="PANTHER" id="PTHR42837">
    <property type="entry name" value="REGULATOR OF SIGMA-E PROTEASE RSEP"/>
    <property type="match status" value="1"/>
</dbReference>
<comment type="similarity">
    <text evidence="3 11">Belongs to the peptidase M50B family.</text>
</comment>
<protein>
    <recommendedName>
        <fullName evidence="11">Zinc metalloprotease</fullName>
        <ecNumber evidence="11">3.4.24.-</ecNumber>
    </recommendedName>
</protein>
<dbReference type="SMART" id="SM00228">
    <property type="entry name" value="PDZ"/>
    <property type="match status" value="2"/>
</dbReference>
<dbReference type="InterPro" id="IPR008915">
    <property type="entry name" value="Peptidase_M50"/>
</dbReference>
<evidence type="ECO:0000256" key="9">
    <source>
        <dbReference type="ARBA" id="ARBA00023049"/>
    </source>
</evidence>
<keyword evidence="5 11" id="KW-0812">Transmembrane</keyword>
<evidence type="ECO:0000313" key="14">
    <source>
        <dbReference type="Proteomes" id="UP001224392"/>
    </source>
</evidence>
<feature type="transmembrane region" description="Helical" evidence="11">
    <location>
        <begin position="381"/>
        <end position="402"/>
    </location>
</feature>
<dbReference type="GO" id="GO:0006508">
    <property type="term" value="P:proteolysis"/>
    <property type="evidence" value="ECO:0007669"/>
    <property type="project" value="UniProtKB-KW"/>
</dbReference>
<evidence type="ECO:0000259" key="12">
    <source>
        <dbReference type="PROSITE" id="PS50106"/>
    </source>
</evidence>
<evidence type="ECO:0000256" key="2">
    <source>
        <dbReference type="ARBA" id="ARBA00004141"/>
    </source>
</evidence>
<comment type="caution">
    <text evidence="13">The sequence shown here is derived from an EMBL/GenBank/DDBJ whole genome shotgun (WGS) entry which is preliminary data.</text>
</comment>
<dbReference type="InterPro" id="IPR036034">
    <property type="entry name" value="PDZ_sf"/>
</dbReference>
<reference evidence="13 14" key="1">
    <citation type="submission" date="2023-04" db="EMBL/GenBank/DDBJ databases">
        <title>Marinobulbifer ophiurae gen. nov., sp. Nov., isolate from tissue of brittle star Ophioplocus japonicus.</title>
        <authorList>
            <person name="Kawano K."/>
            <person name="Sawayama S."/>
            <person name="Nakagawa S."/>
        </authorList>
    </citation>
    <scope>NUCLEOTIDE SEQUENCE [LARGE SCALE GENOMIC DNA]</scope>
    <source>
        <strain evidence="13 14">NKW57</strain>
    </source>
</reference>
<evidence type="ECO:0000256" key="11">
    <source>
        <dbReference type="RuleBase" id="RU362031"/>
    </source>
</evidence>
<dbReference type="PROSITE" id="PS50106">
    <property type="entry name" value="PDZ"/>
    <property type="match status" value="1"/>
</dbReference>
<dbReference type="GO" id="GO:0008233">
    <property type="term" value="F:peptidase activity"/>
    <property type="evidence" value="ECO:0007669"/>
    <property type="project" value="UniProtKB-KW"/>
</dbReference>
<dbReference type="CDD" id="cd23081">
    <property type="entry name" value="cpPDZ_EcRseP-like"/>
    <property type="match status" value="1"/>
</dbReference>
<dbReference type="CDD" id="cd06163">
    <property type="entry name" value="S2P-M50_PDZ_RseP-like"/>
    <property type="match status" value="2"/>
</dbReference>
<evidence type="ECO:0000256" key="4">
    <source>
        <dbReference type="ARBA" id="ARBA00022670"/>
    </source>
</evidence>
<name>A0ABQ6LZM3_9GAMM</name>
<keyword evidence="4 13" id="KW-0645">Protease</keyword>